<evidence type="ECO:0000259" key="1">
    <source>
        <dbReference type="Pfam" id="PF00561"/>
    </source>
</evidence>
<feature type="domain" description="AB hydrolase-1" evidence="1">
    <location>
        <begin position="27"/>
        <end position="282"/>
    </location>
</feature>
<dbReference type="SUPFAM" id="SSF53474">
    <property type="entry name" value="alpha/beta-Hydrolases"/>
    <property type="match status" value="1"/>
</dbReference>
<comment type="caution">
    <text evidence="2">The sequence shown here is derived from an EMBL/GenBank/DDBJ whole genome shotgun (WGS) entry which is preliminary data.</text>
</comment>
<dbReference type="InterPro" id="IPR029058">
    <property type="entry name" value="AB_hydrolase_fold"/>
</dbReference>
<evidence type="ECO:0000313" key="2">
    <source>
        <dbReference type="EMBL" id="GLH74158.1"/>
    </source>
</evidence>
<reference evidence="2 3" key="1">
    <citation type="journal article" date="2023" name="Antonie Van Leeuwenhoek">
        <title>Mesoterricola silvestris gen. nov., sp. nov., Mesoterricola sediminis sp. nov., Geothrix oryzae sp. nov., Geothrix edaphica sp. nov., Geothrix rubra sp. nov., and Geothrix limicola sp. nov., six novel members of Acidobacteriota isolated from soils.</title>
        <authorList>
            <person name="Itoh H."/>
            <person name="Sugisawa Y."/>
            <person name="Mise K."/>
            <person name="Xu Z."/>
            <person name="Kuniyasu M."/>
            <person name="Ushijima N."/>
            <person name="Kawano K."/>
            <person name="Kobayashi E."/>
            <person name="Shiratori Y."/>
            <person name="Masuda Y."/>
            <person name="Senoo K."/>
        </authorList>
    </citation>
    <scope>NUCLEOTIDE SEQUENCE [LARGE SCALE GENOMIC DNA]</scope>
    <source>
        <strain evidence="2 3">Red804</strain>
    </source>
</reference>
<accession>A0ABQ5QIJ0</accession>
<gene>
    <name evidence="2" type="ORF">GETHLI_26600</name>
</gene>
<dbReference type="Proteomes" id="UP001165069">
    <property type="component" value="Unassembled WGS sequence"/>
</dbReference>
<proteinExistence type="predicted"/>
<dbReference type="PRINTS" id="PR00412">
    <property type="entry name" value="EPOXHYDRLASE"/>
</dbReference>
<keyword evidence="3" id="KW-1185">Reference proteome</keyword>
<dbReference type="Pfam" id="PF00561">
    <property type="entry name" value="Abhydrolase_1"/>
    <property type="match status" value="1"/>
</dbReference>
<dbReference type="InterPro" id="IPR000073">
    <property type="entry name" value="AB_hydrolase_1"/>
</dbReference>
<dbReference type="EMBL" id="BSDE01000005">
    <property type="protein sequence ID" value="GLH74158.1"/>
    <property type="molecule type" value="Genomic_DNA"/>
</dbReference>
<organism evidence="2 3">
    <name type="scientific">Geothrix limicola</name>
    <dbReference type="NCBI Taxonomy" id="2927978"/>
    <lineage>
        <taxon>Bacteria</taxon>
        <taxon>Pseudomonadati</taxon>
        <taxon>Acidobacteriota</taxon>
        <taxon>Holophagae</taxon>
        <taxon>Holophagales</taxon>
        <taxon>Holophagaceae</taxon>
        <taxon>Geothrix</taxon>
    </lineage>
</organism>
<dbReference type="GO" id="GO:0016787">
    <property type="term" value="F:hydrolase activity"/>
    <property type="evidence" value="ECO:0007669"/>
    <property type="project" value="UniProtKB-KW"/>
</dbReference>
<evidence type="ECO:0000313" key="3">
    <source>
        <dbReference type="Proteomes" id="UP001165069"/>
    </source>
</evidence>
<protein>
    <submittedName>
        <fullName evidence="2">Alpha/beta hydrolase</fullName>
    </submittedName>
</protein>
<keyword evidence="2" id="KW-0378">Hydrolase</keyword>
<dbReference type="Gene3D" id="3.40.50.1820">
    <property type="entry name" value="alpha/beta hydrolase"/>
    <property type="match status" value="1"/>
</dbReference>
<dbReference type="PANTHER" id="PTHR43798:SF33">
    <property type="entry name" value="HYDROLASE, PUTATIVE (AFU_ORTHOLOGUE AFUA_2G14860)-RELATED"/>
    <property type="match status" value="1"/>
</dbReference>
<dbReference type="RefSeq" id="WP_285576123.1">
    <property type="nucleotide sequence ID" value="NZ_BSDE01000005.1"/>
</dbReference>
<dbReference type="PRINTS" id="PR00111">
    <property type="entry name" value="ABHYDROLASE"/>
</dbReference>
<dbReference type="PANTHER" id="PTHR43798">
    <property type="entry name" value="MONOACYLGLYCEROL LIPASE"/>
    <property type="match status" value="1"/>
</dbReference>
<dbReference type="InterPro" id="IPR000639">
    <property type="entry name" value="Epox_hydrolase-like"/>
</dbReference>
<name>A0ABQ5QIJ0_9BACT</name>
<sequence>MIHHPPGQFVEVRGKRLWVEREGRGEPLVLLTGGPADSHFLMHPAFSPLADQFELIYVDYAGRGRSEPPVDGKVTFESDVADLEGLREALGFERWNVYGFSYGGLLAQAHALAHPTRVARLVLANTLHSPEMWQLNHANIAREIEFQFPEVWERILELKAEGVPSSDPRMRACFAVHRPLIRFFDASRAAPPDLSEEVNPRDMDLYFRFCGADIDWIIGGEVARLPDFRPRLKELAMPTLILAGRYDRALYPKLQMDFKRCAPQARFVMLERSGSFAHVEEPDTLLPLLRDFLTA</sequence>
<dbReference type="InterPro" id="IPR050266">
    <property type="entry name" value="AB_hydrolase_sf"/>
</dbReference>